<reference evidence="1" key="2">
    <citation type="submission" date="2025-09" db="UniProtKB">
        <authorList>
            <consortium name="Ensembl"/>
        </authorList>
    </citation>
    <scope>IDENTIFICATION</scope>
</reference>
<reference evidence="1" key="1">
    <citation type="submission" date="2025-08" db="UniProtKB">
        <authorList>
            <consortium name="Ensembl"/>
        </authorList>
    </citation>
    <scope>IDENTIFICATION</scope>
</reference>
<proteinExistence type="predicted"/>
<organism evidence="1 2">
    <name type="scientific">Poecilia latipinna</name>
    <name type="common">sailfin molly</name>
    <dbReference type="NCBI Taxonomy" id="48699"/>
    <lineage>
        <taxon>Eukaryota</taxon>
        <taxon>Metazoa</taxon>
        <taxon>Chordata</taxon>
        <taxon>Craniata</taxon>
        <taxon>Vertebrata</taxon>
        <taxon>Euteleostomi</taxon>
        <taxon>Actinopterygii</taxon>
        <taxon>Neopterygii</taxon>
        <taxon>Teleostei</taxon>
        <taxon>Neoteleostei</taxon>
        <taxon>Acanthomorphata</taxon>
        <taxon>Ovalentaria</taxon>
        <taxon>Atherinomorphae</taxon>
        <taxon>Cyprinodontiformes</taxon>
        <taxon>Poeciliidae</taxon>
        <taxon>Poeciliinae</taxon>
        <taxon>Poecilia</taxon>
    </lineage>
</organism>
<sequence length="127" mass="14480">RKTFKVANTLQHTVKYQCYVSSAMCVERAITAFHTWEGELISENSVCFSLHLLWSRYDVLHLLNDGETRLLEIDWPNGAWTSPCLSRQLENTLAQANRMIQCRISAASADVQFCIQKGKKKENLGSD</sequence>
<protein>
    <submittedName>
        <fullName evidence="1">Uncharacterized protein</fullName>
    </submittedName>
</protein>
<dbReference type="AlphaFoldDB" id="A0A3B3U2M3"/>
<evidence type="ECO:0000313" key="2">
    <source>
        <dbReference type="Proteomes" id="UP000261500"/>
    </source>
</evidence>
<name>A0A3B3U2M3_9TELE</name>
<keyword evidence="2" id="KW-1185">Reference proteome</keyword>
<dbReference type="Ensembl" id="ENSPLAT00000005082.1">
    <property type="protein sequence ID" value="ENSPLAP00000007133.1"/>
    <property type="gene ID" value="ENSPLAG00000009410.1"/>
</dbReference>
<accession>A0A3B3U2M3</accession>
<dbReference type="Proteomes" id="UP000261500">
    <property type="component" value="Unplaced"/>
</dbReference>
<evidence type="ECO:0000313" key="1">
    <source>
        <dbReference type="Ensembl" id="ENSPLAP00000007133.1"/>
    </source>
</evidence>